<dbReference type="Proteomes" id="UP000242146">
    <property type="component" value="Unassembled WGS sequence"/>
</dbReference>
<sequence length="226" mass="25878">MPPLPMTAAEAACIVLGYDSNVATNHELAMLRLKEMDFVPVYLHDSNPVHPTAISTKVQQMNPFVYITYPTEVTVEHDSSLHHGVKRRNESISRVPSECSDDSITSASNEKILSSAQSNSVNITKEEALTYLKNVMFLEQPVTNNSLYEQIYVDSKRLKTILEKRFGPLNTTPRQIETWASKSKLFGMRRRLRHDGAHTRGRLLWVRKDKYLEVNDMSDLVKYRTH</sequence>
<proteinExistence type="predicted"/>
<protein>
    <submittedName>
        <fullName evidence="2">Uncharacterized protein</fullName>
    </submittedName>
</protein>
<comment type="caution">
    <text evidence="2">The sequence shown here is derived from an EMBL/GenBank/DDBJ whole genome shotgun (WGS) entry which is preliminary data.</text>
</comment>
<keyword evidence="3" id="KW-1185">Reference proteome</keyword>
<reference evidence="2 3" key="1">
    <citation type="submission" date="2016-07" db="EMBL/GenBank/DDBJ databases">
        <title>Pervasive Adenine N6-methylation of Active Genes in Fungi.</title>
        <authorList>
            <consortium name="DOE Joint Genome Institute"/>
            <person name="Mondo S.J."/>
            <person name="Dannebaum R.O."/>
            <person name="Kuo R.C."/>
            <person name="Labutti K."/>
            <person name="Haridas S."/>
            <person name="Kuo A."/>
            <person name="Salamov A."/>
            <person name="Ahrendt S.R."/>
            <person name="Lipzen A."/>
            <person name="Sullivan W."/>
            <person name="Andreopoulos W.B."/>
            <person name="Clum A."/>
            <person name="Lindquist E."/>
            <person name="Daum C."/>
            <person name="Ramamoorthy G.K."/>
            <person name="Gryganskyi A."/>
            <person name="Culley D."/>
            <person name="Magnuson J.K."/>
            <person name="James T.Y."/>
            <person name="O'Malley M.A."/>
            <person name="Stajich J.E."/>
            <person name="Spatafora J.W."/>
            <person name="Visel A."/>
            <person name="Grigoriev I.V."/>
        </authorList>
    </citation>
    <scope>NUCLEOTIDE SEQUENCE [LARGE SCALE GENOMIC DNA]</scope>
    <source>
        <strain evidence="2 3">NRRL 3301</strain>
    </source>
</reference>
<evidence type="ECO:0000256" key="1">
    <source>
        <dbReference type="SAM" id="MobiDB-lite"/>
    </source>
</evidence>
<dbReference type="OrthoDB" id="10497591at2759"/>
<feature type="region of interest" description="Disordered" evidence="1">
    <location>
        <begin position="80"/>
        <end position="103"/>
    </location>
</feature>
<dbReference type="AlphaFoldDB" id="A0A1X2GUG8"/>
<dbReference type="EMBL" id="MCGT01000003">
    <property type="protein sequence ID" value="ORX61674.1"/>
    <property type="molecule type" value="Genomic_DNA"/>
</dbReference>
<gene>
    <name evidence="2" type="ORF">DM01DRAFT_326030</name>
</gene>
<accession>A0A1X2GUG8</accession>
<organism evidence="2 3">
    <name type="scientific">Hesseltinella vesiculosa</name>
    <dbReference type="NCBI Taxonomy" id="101127"/>
    <lineage>
        <taxon>Eukaryota</taxon>
        <taxon>Fungi</taxon>
        <taxon>Fungi incertae sedis</taxon>
        <taxon>Mucoromycota</taxon>
        <taxon>Mucoromycotina</taxon>
        <taxon>Mucoromycetes</taxon>
        <taxon>Mucorales</taxon>
        <taxon>Cunninghamellaceae</taxon>
        <taxon>Hesseltinella</taxon>
    </lineage>
</organism>
<evidence type="ECO:0000313" key="3">
    <source>
        <dbReference type="Proteomes" id="UP000242146"/>
    </source>
</evidence>
<name>A0A1X2GUG8_9FUNG</name>
<feature type="compositionally biased region" description="Basic and acidic residues" evidence="1">
    <location>
        <begin position="80"/>
        <end position="91"/>
    </location>
</feature>
<evidence type="ECO:0000313" key="2">
    <source>
        <dbReference type="EMBL" id="ORX61674.1"/>
    </source>
</evidence>